<sequence length="654" mass="73359">MSKGIFITGTDTNVGKTIVTWALGVVLQEKKIDVGVMKPVQCAGDDARFLKKNLNLQDDIKDINPYYAAEPLSPHLAFSRQKQKISIKKIESIYKKLSQRHDFMLVEGAGGLMVPITPKYLMVDLIKDLELDVIIVTRLGLGTINHTLLTIKQAQDFGLTVCGVIFNQVENKKLGLVEQDNPKIIEKISGVPVLGIIPYLKNHPNTNTRCLGGFLDGLNLDGILGVEFVEKNRERLVSDDKKYLWHPFTQMKDWVQENPLVIDRARGSYLVDVDGNKYLDGVSSLWVNVHGHNHPVINKAIKEQLNKLEHSTLLGLSNTPSIELAKALVKITPKGLEKVFYSDSGSTSVEIAIKMAYQYWQNVGQTKKINIVHLDNSYHGDTLGSVSIGGIDLFHKVYRNLIFKTIKLDFPDSLDKFEAMLKKKCKTIAALVVEPMVQGAAGMIVWPKGILKRMAQLCKQYDVFLICDEVATGFGRTGKMFACEHENVKPDILCLAKGITGGYLPLAATLTTKKIFDGFCFEYADQKTFFHGHTYTGNPLACVAALANLEIFRQEKTLMKLQPKIKFLKRQLKRFYDLPCVGDVRQKGFMIGIELQKEIGVQVCQKTRERGVILRPLGNVIVLMPPLSISQKELKKLLDVTYWAIEEIVSKNEQ</sequence>
<evidence type="ECO:0000256" key="2">
    <source>
        <dbReference type="ARBA" id="ARBA00004496"/>
    </source>
</evidence>
<dbReference type="Gene3D" id="3.40.640.10">
    <property type="entry name" value="Type I PLP-dependent aspartate aminotransferase-like (Major domain)"/>
    <property type="match status" value="1"/>
</dbReference>
<dbReference type="InterPro" id="IPR004472">
    <property type="entry name" value="DTB_synth_BioD"/>
</dbReference>
<dbReference type="InterPro" id="IPR015422">
    <property type="entry name" value="PyrdxlP-dep_Trfase_small"/>
</dbReference>
<dbReference type="InterPro" id="IPR005814">
    <property type="entry name" value="Aminotrans_3"/>
</dbReference>
<evidence type="ECO:0000256" key="6">
    <source>
        <dbReference type="ARBA" id="ARBA00022576"/>
    </source>
</evidence>
<dbReference type="AlphaFoldDB" id="A0A3B1DP89"/>
<evidence type="ECO:0000256" key="11">
    <source>
        <dbReference type="ARBA" id="ARBA00022741"/>
    </source>
</evidence>
<keyword evidence="5" id="KW-0963">Cytoplasm</keyword>
<protein>
    <submittedName>
        <fullName evidence="16">Adenosylmethionine-8-amino-7-oxononanoate aminotransferase</fullName>
        <ecNumber evidence="16">2.6.1.62</ecNumber>
    </submittedName>
</protein>
<evidence type="ECO:0000256" key="7">
    <source>
        <dbReference type="ARBA" id="ARBA00022598"/>
    </source>
</evidence>
<keyword evidence="9" id="KW-0949">S-adenosyl-L-methionine</keyword>
<comment type="subcellular location">
    <subcellularLocation>
        <location evidence="2">Cytoplasm</location>
    </subcellularLocation>
</comment>
<keyword evidence="7" id="KW-0436">Ligase</keyword>
<dbReference type="CDD" id="cd03109">
    <property type="entry name" value="DTBS"/>
    <property type="match status" value="1"/>
</dbReference>
<proteinExistence type="inferred from homology"/>
<gene>
    <name evidence="16" type="ORF">MNBD_UNCLBAC01-1294</name>
</gene>
<keyword evidence="6 16" id="KW-0032">Aminotransferase</keyword>
<keyword evidence="12" id="KW-0093">Biotin biosynthesis</keyword>
<dbReference type="SUPFAM" id="SSF53383">
    <property type="entry name" value="PLP-dependent transferases"/>
    <property type="match status" value="1"/>
</dbReference>
<evidence type="ECO:0000256" key="8">
    <source>
        <dbReference type="ARBA" id="ARBA00022679"/>
    </source>
</evidence>
<organism evidence="16">
    <name type="scientific">hydrothermal vent metagenome</name>
    <dbReference type="NCBI Taxonomy" id="652676"/>
    <lineage>
        <taxon>unclassified sequences</taxon>
        <taxon>metagenomes</taxon>
        <taxon>ecological metagenomes</taxon>
    </lineage>
</organism>
<dbReference type="InterPro" id="IPR015421">
    <property type="entry name" value="PyrdxlP-dep_Trfase_major"/>
</dbReference>
<dbReference type="GO" id="GO:0042803">
    <property type="term" value="F:protein homodimerization activity"/>
    <property type="evidence" value="ECO:0007669"/>
    <property type="project" value="UniProtKB-ARBA"/>
</dbReference>
<dbReference type="InterPro" id="IPR049704">
    <property type="entry name" value="Aminotrans_3_PPA_site"/>
</dbReference>
<comment type="subunit">
    <text evidence="4">Homodimer.</text>
</comment>
<evidence type="ECO:0000256" key="13">
    <source>
        <dbReference type="ARBA" id="ARBA00022840"/>
    </source>
</evidence>
<dbReference type="NCBIfam" id="TIGR00347">
    <property type="entry name" value="bioD"/>
    <property type="match status" value="1"/>
</dbReference>
<dbReference type="InterPro" id="IPR015424">
    <property type="entry name" value="PyrdxlP-dep_Trfase"/>
</dbReference>
<keyword evidence="15" id="KW-0663">Pyridoxal phosphate</keyword>
<dbReference type="NCBIfam" id="NF004624">
    <property type="entry name" value="PRK05964.1"/>
    <property type="match status" value="1"/>
</dbReference>
<dbReference type="GO" id="GO:0005524">
    <property type="term" value="F:ATP binding"/>
    <property type="evidence" value="ECO:0007669"/>
    <property type="project" value="UniProtKB-KW"/>
</dbReference>
<evidence type="ECO:0000313" key="16">
    <source>
        <dbReference type="EMBL" id="VAX36790.1"/>
    </source>
</evidence>
<evidence type="ECO:0000256" key="12">
    <source>
        <dbReference type="ARBA" id="ARBA00022756"/>
    </source>
</evidence>
<dbReference type="Gene3D" id="3.40.50.300">
    <property type="entry name" value="P-loop containing nucleotide triphosphate hydrolases"/>
    <property type="match status" value="1"/>
</dbReference>
<evidence type="ECO:0000256" key="1">
    <source>
        <dbReference type="ARBA" id="ARBA00001933"/>
    </source>
</evidence>
<dbReference type="GO" id="GO:0030170">
    <property type="term" value="F:pyridoxal phosphate binding"/>
    <property type="evidence" value="ECO:0007669"/>
    <property type="project" value="InterPro"/>
</dbReference>
<dbReference type="GO" id="GO:0004141">
    <property type="term" value="F:dethiobiotin synthase activity"/>
    <property type="evidence" value="ECO:0007669"/>
    <property type="project" value="InterPro"/>
</dbReference>
<evidence type="ECO:0000256" key="9">
    <source>
        <dbReference type="ARBA" id="ARBA00022691"/>
    </source>
</evidence>
<dbReference type="Pfam" id="PF00202">
    <property type="entry name" value="Aminotran_3"/>
    <property type="match status" value="1"/>
</dbReference>
<evidence type="ECO:0000256" key="14">
    <source>
        <dbReference type="ARBA" id="ARBA00022842"/>
    </source>
</evidence>
<dbReference type="Pfam" id="PF13500">
    <property type="entry name" value="AAA_26"/>
    <property type="match status" value="1"/>
</dbReference>
<dbReference type="PANTHER" id="PTHR42684:SF17">
    <property type="entry name" value="ADENOSYLMETHIONINE-8-AMINO-7-OXONONANOATE AMINOTRANSFERASE"/>
    <property type="match status" value="1"/>
</dbReference>
<comment type="pathway">
    <text evidence="3">Cofactor biosynthesis; biotin biosynthesis.</text>
</comment>
<dbReference type="GO" id="GO:0004015">
    <property type="term" value="F:adenosylmethionine-8-amino-7-oxononanoate transaminase activity"/>
    <property type="evidence" value="ECO:0007669"/>
    <property type="project" value="UniProtKB-EC"/>
</dbReference>
<evidence type="ECO:0000256" key="10">
    <source>
        <dbReference type="ARBA" id="ARBA00022723"/>
    </source>
</evidence>
<dbReference type="GO" id="GO:0000287">
    <property type="term" value="F:magnesium ion binding"/>
    <property type="evidence" value="ECO:0007669"/>
    <property type="project" value="InterPro"/>
</dbReference>
<evidence type="ECO:0000256" key="15">
    <source>
        <dbReference type="ARBA" id="ARBA00022898"/>
    </source>
</evidence>
<dbReference type="EMBL" id="UOGJ01000110">
    <property type="protein sequence ID" value="VAX36790.1"/>
    <property type="molecule type" value="Genomic_DNA"/>
</dbReference>
<dbReference type="FunFam" id="3.40.640.10:FF:000078">
    <property type="entry name" value="Adenosylmethionine-8-amino-7-oxononanoate aminotransferase"/>
    <property type="match status" value="1"/>
</dbReference>
<keyword evidence="10" id="KW-0479">Metal-binding</keyword>
<dbReference type="InterPro" id="IPR027417">
    <property type="entry name" value="P-loop_NTPase"/>
</dbReference>
<dbReference type="HAMAP" id="MF_00336">
    <property type="entry name" value="BioD"/>
    <property type="match status" value="1"/>
</dbReference>
<dbReference type="HAMAP" id="MF_00834">
    <property type="entry name" value="BioA"/>
    <property type="match status" value="1"/>
</dbReference>
<dbReference type="EC" id="2.6.1.62" evidence="16"/>
<dbReference type="PROSITE" id="PS00600">
    <property type="entry name" value="AA_TRANSFER_CLASS_3"/>
    <property type="match status" value="1"/>
</dbReference>
<dbReference type="UniPathway" id="UPA00078"/>
<reference evidence="16" key="1">
    <citation type="submission" date="2018-06" db="EMBL/GenBank/DDBJ databases">
        <authorList>
            <person name="Zhirakovskaya E."/>
        </authorList>
    </citation>
    <scope>NUCLEOTIDE SEQUENCE</scope>
</reference>
<evidence type="ECO:0000256" key="3">
    <source>
        <dbReference type="ARBA" id="ARBA00004746"/>
    </source>
</evidence>
<keyword evidence="8 16" id="KW-0808">Transferase</keyword>
<keyword evidence="11" id="KW-0547">Nucleotide-binding</keyword>
<evidence type="ECO:0000256" key="4">
    <source>
        <dbReference type="ARBA" id="ARBA00011738"/>
    </source>
</evidence>
<comment type="cofactor">
    <cofactor evidence="1">
        <name>pyridoxal 5'-phosphate</name>
        <dbReference type="ChEBI" id="CHEBI:597326"/>
    </cofactor>
</comment>
<keyword evidence="13" id="KW-0067">ATP-binding</keyword>
<dbReference type="SUPFAM" id="SSF52540">
    <property type="entry name" value="P-loop containing nucleoside triphosphate hydrolases"/>
    <property type="match status" value="1"/>
</dbReference>
<dbReference type="NCBIfam" id="TIGR00508">
    <property type="entry name" value="bioA"/>
    <property type="match status" value="1"/>
</dbReference>
<dbReference type="PANTHER" id="PTHR42684">
    <property type="entry name" value="ADENOSYLMETHIONINE-8-AMINO-7-OXONONANOATE AMINOTRANSFERASE"/>
    <property type="match status" value="1"/>
</dbReference>
<dbReference type="Gene3D" id="3.90.1150.10">
    <property type="entry name" value="Aspartate Aminotransferase, domain 1"/>
    <property type="match status" value="1"/>
</dbReference>
<dbReference type="FunFam" id="3.40.50.300:FF:000292">
    <property type="entry name" value="ATP-dependent dethiobiotin synthetase BioD"/>
    <property type="match status" value="1"/>
</dbReference>
<evidence type="ECO:0000256" key="5">
    <source>
        <dbReference type="ARBA" id="ARBA00022490"/>
    </source>
</evidence>
<keyword evidence="14" id="KW-0460">Magnesium</keyword>
<dbReference type="CDD" id="cd00610">
    <property type="entry name" value="OAT_like"/>
    <property type="match status" value="1"/>
</dbReference>
<accession>A0A3B1DP89</accession>
<dbReference type="GO" id="GO:0005737">
    <property type="term" value="C:cytoplasm"/>
    <property type="evidence" value="ECO:0007669"/>
    <property type="project" value="UniProtKB-SubCell"/>
</dbReference>
<name>A0A3B1DP89_9ZZZZ</name>
<dbReference type="InterPro" id="IPR005815">
    <property type="entry name" value="BioA"/>
</dbReference>
<dbReference type="GO" id="GO:0009102">
    <property type="term" value="P:biotin biosynthetic process"/>
    <property type="evidence" value="ECO:0007669"/>
    <property type="project" value="UniProtKB-UniPathway"/>
</dbReference>